<dbReference type="Pfam" id="PF04138">
    <property type="entry name" value="GtrA_DPMS_TM"/>
    <property type="match status" value="1"/>
</dbReference>
<evidence type="ECO:0000313" key="5">
    <source>
        <dbReference type="EMBL" id="PCK27168.1"/>
    </source>
</evidence>
<organism evidence="5 6">
    <name type="scientific">Rhodococcus qingshengii</name>
    <dbReference type="NCBI Taxonomy" id="334542"/>
    <lineage>
        <taxon>Bacteria</taxon>
        <taxon>Bacillati</taxon>
        <taxon>Actinomycetota</taxon>
        <taxon>Actinomycetes</taxon>
        <taxon>Mycobacteriales</taxon>
        <taxon>Nocardiaceae</taxon>
        <taxon>Rhodococcus</taxon>
        <taxon>Rhodococcus erythropolis group</taxon>
    </lineage>
</organism>
<keyword evidence="5" id="KW-0808">Transferase</keyword>
<evidence type="ECO:0000256" key="1">
    <source>
        <dbReference type="ARBA" id="ARBA00004141"/>
    </source>
</evidence>
<evidence type="ECO:0000313" key="6">
    <source>
        <dbReference type="Proteomes" id="UP000230886"/>
    </source>
</evidence>
<dbReference type="GO" id="GO:0016740">
    <property type="term" value="F:transferase activity"/>
    <property type="evidence" value="ECO:0007669"/>
    <property type="project" value="UniProtKB-KW"/>
</dbReference>
<comment type="caution">
    <text evidence="5">The sequence shown here is derived from an EMBL/GenBank/DDBJ whole genome shotgun (WGS) entry which is preliminary data.</text>
</comment>
<dbReference type="Proteomes" id="UP000230886">
    <property type="component" value="Unassembled WGS sequence"/>
</dbReference>
<evidence type="ECO:0000256" key="2">
    <source>
        <dbReference type="ARBA" id="ARBA00022692"/>
    </source>
</evidence>
<keyword evidence="2" id="KW-0812">Transmembrane</keyword>
<sequence>MSTSDIWVGSNPISMVGTRSAGFAATRLRALAGDGAFAQLVRFALVGGASNILYFAAFLALRGDGALVANAVGAVLSTILANELHRRLTFHAADRVNWFTAQWEGGGLALVGLIASSAAISALGFLLPGADGLLQAGLVIAVSGIVGGLRFVALRGWVF</sequence>
<dbReference type="KEGG" id="rqi:C1M55_24860"/>
<reference evidence="5 6" key="1">
    <citation type="submission" date="2017-07" db="EMBL/GenBank/DDBJ databases">
        <title>Draft sequence of Rhodococcus enclensis 23b-28.</title>
        <authorList>
            <person name="Besaury L."/>
            <person name="Sancelme M."/>
            <person name="Amato P."/>
            <person name="Lallement A."/>
            <person name="Delort A.-M."/>
        </authorList>
    </citation>
    <scope>NUCLEOTIDE SEQUENCE [LARGE SCALE GENOMIC DNA]</scope>
    <source>
        <strain evidence="5 6">23b-28</strain>
    </source>
</reference>
<comment type="subcellular location">
    <subcellularLocation>
        <location evidence="1">Membrane</location>
        <topology evidence="1">Multi-pass membrane protein</topology>
    </subcellularLocation>
</comment>
<gene>
    <name evidence="5" type="ORF">CHR55_13100</name>
</gene>
<dbReference type="InterPro" id="IPR007267">
    <property type="entry name" value="GtrA_DPMS_TM"/>
</dbReference>
<dbReference type="GO" id="GO:0000271">
    <property type="term" value="P:polysaccharide biosynthetic process"/>
    <property type="evidence" value="ECO:0007669"/>
    <property type="project" value="InterPro"/>
</dbReference>
<dbReference type="GO" id="GO:0016020">
    <property type="term" value="C:membrane"/>
    <property type="evidence" value="ECO:0007669"/>
    <property type="project" value="UniProtKB-SubCell"/>
</dbReference>
<keyword evidence="3" id="KW-1133">Transmembrane helix</keyword>
<evidence type="ECO:0000256" key="3">
    <source>
        <dbReference type="ARBA" id="ARBA00022989"/>
    </source>
</evidence>
<keyword evidence="4" id="KW-0472">Membrane</keyword>
<dbReference type="AlphaFoldDB" id="A0A069JEJ4"/>
<name>A0A069JEJ4_RHOSG</name>
<accession>A0A1C4A041</accession>
<protein>
    <submittedName>
        <fullName evidence="5">Glycosyltransferase</fullName>
    </submittedName>
</protein>
<proteinExistence type="predicted"/>
<accession>A0A069JEJ4</accession>
<dbReference type="EMBL" id="NOVD01000006">
    <property type="protein sequence ID" value="PCK27168.1"/>
    <property type="molecule type" value="Genomic_DNA"/>
</dbReference>
<evidence type="ECO:0000256" key="4">
    <source>
        <dbReference type="ARBA" id="ARBA00023136"/>
    </source>
</evidence>